<dbReference type="WBParaSite" id="Bm11089.1">
    <property type="protein sequence ID" value="Bm11089.1"/>
    <property type="gene ID" value="WBGene00231350"/>
</dbReference>
<proteinExistence type="predicted"/>
<evidence type="ECO:0000313" key="4">
    <source>
        <dbReference type="WBParaSite" id="Bm11089.1"/>
    </source>
</evidence>
<reference evidence="1 3" key="1">
    <citation type="journal article" date="2007" name="Science">
        <title>Draft genome of the filarial nematode parasite Brugia malayi.</title>
        <authorList>
            <person name="Ghedin E."/>
            <person name="Wang S."/>
            <person name="Spiro D."/>
            <person name="Caler E."/>
            <person name="Zhao Q."/>
            <person name="Crabtree J."/>
            <person name="Allen J.E."/>
            <person name="Delcher A.L."/>
            <person name="Guiliano D.B."/>
            <person name="Miranda-Saavedra D."/>
            <person name="Angiuoli S.V."/>
            <person name="Creasy T."/>
            <person name="Amedeo P."/>
            <person name="Haas B."/>
            <person name="El-Sayed N.M."/>
            <person name="Wortman J.R."/>
            <person name="Feldblyum T."/>
            <person name="Tallon L."/>
            <person name="Schatz M."/>
            <person name="Shumway M."/>
            <person name="Koo H."/>
            <person name="Salzberg S.L."/>
            <person name="Schobel S."/>
            <person name="Pertea M."/>
            <person name="Pop M."/>
            <person name="White O."/>
            <person name="Barton G.J."/>
            <person name="Carlow C.K."/>
            <person name="Crawford M.J."/>
            <person name="Daub J."/>
            <person name="Dimmic M.W."/>
            <person name="Estes C.F."/>
            <person name="Foster J.M."/>
            <person name="Ganatra M."/>
            <person name="Gregory W.F."/>
            <person name="Johnson N.M."/>
            <person name="Jin J."/>
            <person name="Komuniecki R."/>
            <person name="Korf I."/>
            <person name="Kumar S."/>
            <person name="Laney S."/>
            <person name="Li B.W."/>
            <person name="Li W."/>
            <person name="Lindblom T.H."/>
            <person name="Lustigman S."/>
            <person name="Ma D."/>
            <person name="Maina C.V."/>
            <person name="Martin D.M."/>
            <person name="McCarter J.P."/>
            <person name="McReynolds L."/>
            <person name="Mitreva M."/>
            <person name="Nutman T.B."/>
            <person name="Parkinson J."/>
            <person name="Peregrin-Alvarez J.M."/>
            <person name="Poole C."/>
            <person name="Ren Q."/>
            <person name="Saunders L."/>
            <person name="Sluder A.E."/>
            <person name="Smith K."/>
            <person name="Stanke M."/>
            <person name="Unnasch T.R."/>
            <person name="Ware J."/>
            <person name="Wei A.D."/>
            <person name="Weil G."/>
            <person name="Williams D.J."/>
            <person name="Zhang Y."/>
            <person name="Williams S.A."/>
            <person name="Fraser-Liggett C."/>
            <person name="Slatko B."/>
            <person name="Blaxter M.L."/>
            <person name="Scott A.L."/>
        </authorList>
    </citation>
    <scope>NUCLEOTIDE SEQUENCE</scope>
    <source>
        <strain evidence="1 3">FR3</strain>
    </source>
</reference>
<dbReference type="EMBL" id="CAAKNF010000193">
    <property type="protein sequence ID" value="VIO94694.1"/>
    <property type="molecule type" value="Genomic_DNA"/>
</dbReference>
<evidence type="ECO:0000313" key="1">
    <source>
        <dbReference type="EMBL" id="CDQ01216.1"/>
    </source>
</evidence>
<dbReference type="OrthoDB" id="10346256at2759"/>
<accession>A0A4E9FEM6</accession>
<sequence length="288" mass="32356">MPRKISRRPKSSCANAYHHLSFAYDDSSQPRNISENSSIANFTDYPRIHSSNSPSFNSSLTQSFSDQQQLSSVINDTILPDIIPPYTTSYGAFEDLCQRMTVTVSSDTSRVVTMDTSSPLSPPSSQIPLPVSETLRLSPATSASDVSNYNANGQGNSFTQAFPQMLPPPLDYFPRAPRPVNAVPEYPLYQYFNTMTDLSQPAISWLQDNRMLLQTVITEFENANHNYMMFSCSVTRILSAIIDKARHDQTFDNDFLDSLQVSSEQLLQNATAYYNANLAFMYTFIPRQ</sequence>
<dbReference type="CTD" id="6101292"/>
<evidence type="ECO:0000313" key="2">
    <source>
        <dbReference type="EMBL" id="VIO94694.1"/>
    </source>
</evidence>
<dbReference type="KEGG" id="bmy:BM_BM11089"/>
<reference evidence="4" key="4">
    <citation type="submission" date="2019-12" db="UniProtKB">
        <authorList>
            <consortium name="WormBaseParasite"/>
        </authorList>
    </citation>
    <scope>IDENTIFICATION</scope>
</reference>
<keyword evidence="3" id="KW-1185">Reference proteome</keyword>
<gene>
    <name evidence="1 4 5" type="ORF">Bm11089</name>
    <name evidence="2" type="ORF">BM_BM11089</name>
    <name evidence="1" type="ORF">BM_Bm11089</name>
</gene>
<dbReference type="OMA" id="ENANHNY"/>
<dbReference type="WormBase" id="Bm11089">
    <property type="protein sequence ID" value="BM03381"/>
    <property type="gene ID" value="WBGene00231350"/>
</dbReference>
<dbReference type="RefSeq" id="XP_001897847.1">
    <property type="nucleotide sequence ID" value="XM_001897812.2"/>
</dbReference>
<evidence type="ECO:0000313" key="5">
    <source>
        <dbReference type="WormBase" id="Bm11089"/>
    </source>
</evidence>
<protein>
    <submittedName>
        <fullName evidence="1 4">Bm11089</fullName>
    </submittedName>
</protein>
<organism evidence="1">
    <name type="scientific">Brugia malayi</name>
    <name type="common">Filarial nematode worm</name>
    <dbReference type="NCBI Taxonomy" id="6279"/>
    <lineage>
        <taxon>Eukaryota</taxon>
        <taxon>Metazoa</taxon>
        <taxon>Ecdysozoa</taxon>
        <taxon>Nematoda</taxon>
        <taxon>Chromadorea</taxon>
        <taxon>Rhabditida</taxon>
        <taxon>Spirurina</taxon>
        <taxon>Spiruromorpha</taxon>
        <taxon>Filarioidea</taxon>
        <taxon>Onchocercidae</taxon>
        <taxon>Brugia</taxon>
    </lineage>
</organism>
<evidence type="ECO:0000313" key="3">
    <source>
        <dbReference type="Proteomes" id="UP000006672"/>
    </source>
</evidence>
<dbReference type="GeneID" id="6101292"/>
<name>A0A0K0IQK8_BRUMA</name>
<reference evidence="2" key="3">
    <citation type="submission" date="2019-04" db="EMBL/GenBank/DDBJ databases">
        <authorList>
            <person name="Howe K."/>
            <person name="Paulini M."/>
            <person name="Williams G."/>
        </authorList>
    </citation>
    <scope>NUCLEOTIDE SEQUENCE [LARGE SCALE GENOMIC DNA]</scope>
    <source>
        <strain evidence="2">FR3</strain>
    </source>
</reference>
<dbReference type="EMBL" id="LN857020">
    <property type="protein sequence ID" value="CDQ01216.1"/>
    <property type="molecule type" value="Genomic_DNA"/>
</dbReference>
<reference evidence="1" key="2">
    <citation type="submission" date="2012-12" db="EMBL/GenBank/DDBJ databases">
        <authorList>
            <person name="Gao Y.W."/>
            <person name="Fan S.T."/>
            <person name="Sun H.T."/>
            <person name="Wang Z."/>
            <person name="Gao X.L."/>
            <person name="Li Y.G."/>
            <person name="Wang T.C."/>
            <person name="Zhang K."/>
            <person name="Xu W.W."/>
            <person name="Yu Z.J."/>
            <person name="Xia X.Z."/>
        </authorList>
    </citation>
    <scope>NUCLEOTIDE SEQUENCE</scope>
    <source>
        <strain evidence="1">FR3</strain>
    </source>
</reference>
<dbReference type="AlphaFoldDB" id="A0A0K0IQK8"/>
<dbReference type="Proteomes" id="UP000006672">
    <property type="component" value="Unassembled WGS sequence"/>
</dbReference>
<accession>A0A0K0IQK8</accession>